<dbReference type="EMBL" id="SLZZ01000017">
    <property type="protein sequence ID" value="TCS77437.1"/>
    <property type="molecule type" value="Genomic_DNA"/>
</dbReference>
<dbReference type="GO" id="GO:0003677">
    <property type="term" value="F:DNA binding"/>
    <property type="evidence" value="ECO:0007669"/>
    <property type="project" value="UniProtKB-KW"/>
</dbReference>
<keyword evidence="2" id="KW-0238">DNA-binding</keyword>
<dbReference type="PRINTS" id="PR00035">
    <property type="entry name" value="HTHGNTR"/>
</dbReference>
<dbReference type="Proteomes" id="UP000295726">
    <property type="component" value="Unassembled WGS sequence"/>
</dbReference>
<dbReference type="InterPro" id="IPR050679">
    <property type="entry name" value="Bact_HTH_transcr_reg"/>
</dbReference>
<dbReference type="SUPFAM" id="SSF64288">
    <property type="entry name" value="Chorismate lyase-like"/>
    <property type="match status" value="1"/>
</dbReference>
<dbReference type="GO" id="GO:0045892">
    <property type="term" value="P:negative regulation of DNA-templated transcription"/>
    <property type="evidence" value="ECO:0007669"/>
    <property type="project" value="TreeGrafter"/>
</dbReference>
<evidence type="ECO:0000256" key="1">
    <source>
        <dbReference type="ARBA" id="ARBA00023015"/>
    </source>
</evidence>
<name>A0A4R3K434_9FIRM</name>
<gene>
    <name evidence="5" type="ORF">EDD59_11745</name>
</gene>
<keyword evidence="3" id="KW-0804">Transcription</keyword>
<dbReference type="Gene3D" id="3.40.1410.10">
    <property type="entry name" value="Chorismate lyase-like"/>
    <property type="match status" value="1"/>
</dbReference>
<evidence type="ECO:0000259" key="4">
    <source>
        <dbReference type="PROSITE" id="PS50949"/>
    </source>
</evidence>
<dbReference type="InterPro" id="IPR036390">
    <property type="entry name" value="WH_DNA-bd_sf"/>
</dbReference>
<dbReference type="InterPro" id="IPR028978">
    <property type="entry name" value="Chorismate_lyase_/UTRA_dom_sf"/>
</dbReference>
<dbReference type="InterPro" id="IPR011663">
    <property type="entry name" value="UTRA"/>
</dbReference>
<keyword evidence="1" id="KW-0805">Transcription regulation</keyword>
<feature type="domain" description="HTH gntR-type" evidence="4">
    <location>
        <begin position="9"/>
        <end position="77"/>
    </location>
</feature>
<dbReference type="RefSeq" id="WP_132382195.1">
    <property type="nucleotide sequence ID" value="NZ_SLZZ01000017.1"/>
</dbReference>
<dbReference type="PANTHER" id="PTHR44846:SF1">
    <property type="entry name" value="MANNOSYL-D-GLYCERATE TRANSPORT_METABOLISM SYSTEM REPRESSOR MNGR-RELATED"/>
    <property type="match status" value="1"/>
</dbReference>
<dbReference type="PANTHER" id="PTHR44846">
    <property type="entry name" value="MANNOSYL-D-GLYCERATE TRANSPORT/METABOLISM SYSTEM REPRESSOR MNGR-RELATED"/>
    <property type="match status" value="1"/>
</dbReference>
<dbReference type="CDD" id="cd07377">
    <property type="entry name" value="WHTH_GntR"/>
    <property type="match status" value="1"/>
</dbReference>
<evidence type="ECO:0000313" key="5">
    <source>
        <dbReference type="EMBL" id="TCS77437.1"/>
    </source>
</evidence>
<organism evidence="5 6">
    <name type="scientific">Muricomes intestini</name>
    <dbReference type="NCBI Taxonomy" id="1796634"/>
    <lineage>
        <taxon>Bacteria</taxon>
        <taxon>Bacillati</taxon>
        <taxon>Bacillota</taxon>
        <taxon>Clostridia</taxon>
        <taxon>Lachnospirales</taxon>
        <taxon>Lachnospiraceae</taxon>
        <taxon>Muricomes</taxon>
    </lineage>
</organism>
<reference evidence="5 6" key="1">
    <citation type="submission" date="2019-03" db="EMBL/GenBank/DDBJ databases">
        <title>Genomic Encyclopedia of Type Strains, Phase IV (KMG-IV): sequencing the most valuable type-strain genomes for metagenomic binning, comparative biology and taxonomic classification.</title>
        <authorList>
            <person name="Goeker M."/>
        </authorList>
    </citation>
    <scope>NUCLEOTIDE SEQUENCE [LARGE SCALE GENOMIC DNA]</scope>
    <source>
        <strain evidence="5 6">DSM 29489</strain>
    </source>
</reference>
<dbReference type="FunFam" id="1.10.10.10:FF:000079">
    <property type="entry name" value="GntR family transcriptional regulator"/>
    <property type="match status" value="1"/>
</dbReference>
<comment type="caution">
    <text evidence="5">The sequence shown here is derived from an EMBL/GenBank/DDBJ whole genome shotgun (WGS) entry which is preliminary data.</text>
</comment>
<dbReference type="Pfam" id="PF00392">
    <property type="entry name" value="GntR"/>
    <property type="match status" value="1"/>
</dbReference>
<evidence type="ECO:0000256" key="2">
    <source>
        <dbReference type="ARBA" id="ARBA00023125"/>
    </source>
</evidence>
<evidence type="ECO:0000313" key="6">
    <source>
        <dbReference type="Proteomes" id="UP000295726"/>
    </source>
</evidence>
<dbReference type="InterPro" id="IPR036388">
    <property type="entry name" value="WH-like_DNA-bd_sf"/>
</dbReference>
<sequence length="241" mass="27810">MQELDFGEIPLYLQIRRTIYEKIINGEYKPGEKLPSEDKLAEVFGVSRITINKALAELMNQEYLIREQGRGTFVSKMRKEKTGRKSLGFSQSLVSKGFKVDTFVYKKEKMIPNKEIAQTLKVPVTKEVIHLQRLRSVNKNPVVLQESYVFTDNCDRLLEIDFEKESLYEVLKNEFHEEVVTAKDTIEAIGAQGEMCEKLQVIPGFPILRAKRVASTQEGKNVEMTTSLYRGDQYVLEVEYK</sequence>
<dbReference type="GO" id="GO:0003700">
    <property type="term" value="F:DNA-binding transcription factor activity"/>
    <property type="evidence" value="ECO:0007669"/>
    <property type="project" value="InterPro"/>
</dbReference>
<dbReference type="Gene3D" id="1.10.10.10">
    <property type="entry name" value="Winged helix-like DNA-binding domain superfamily/Winged helix DNA-binding domain"/>
    <property type="match status" value="1"/>
</dbReference>
<dbReference type="SMART" id="SM00345">
    <property type="entry name" value="HTH_GNTR"/>
    <property type="match status" value="1"/>
</dbReference>
<keyword evidence="6" id="KW-1185">Reference proteome</keyword>
<dbReference type="SMART" id="SM00866">
    <property type="entry name" value="UTRA"/>
    <property type="match status" value="1"/>
</dbReference>
<dbReference type="AlphaFoldDB" id="A0A4R3K434"/>
<dbReference type="Pfam" id="PF07702">
    <property type="entry name" value="UTRA"/>
    <property type="match status" value="1"/>
</dbReference>
<evidence type="ECO:0000256" key="3">
    <source>
        <dbReference type="ARBA" id="ARBA00023163"/>
    </source>
</evidence>
<dbReference type="OrthoDB" id="1648691at2"/>
<protein>
    <submittedName>
        <fullName evidence="5">GntR family transcriptional regulator</fullName>
    </submittedName>
</protein>
<accession>A0A4R3K434</accession>
<dbReference type="InterPro" id="IPR000524">
    <property type="entry name" value="Tscrpt_reg_HTH_GntR"/>
</dbReference>
<dbReference type="SUPFAM" id="SSF46785">
    <property type="entry name" value="Winged helix' DNA-binding domain"/>
    <property type="match status" value="1"/>
</dbReference>
<proteinExistence type="predicted"/>
<dbReference type="PROSITE" id="PS50949">
    <property type="entry name" value="HTH_GNTR"/>
    <property type="match status" value="1"/>
</dbReference>